<evidence type="ECO:0000313" key="11">
    <source>
        <dbReference type="EMBL" id="TQD90669.1"/>
    </source>
</evidence>
<keyword evidence="3 8" id="KW-0808">Transferase</keyword>
<organism evidence="11 12">
    <name type="scientific">Malus baccata</name>
    <name type="common">Siberian crab apple</name>
    <name type="synonym">Pyrus baccata</name>
    <dbReference type="NCBI Taxonomy" id="106549"/>
    <lineage>
        <taxon>Eukaryota</taxon>
        <taxon>Viridiplantae</taxon>
        <taxon>Streptophyta</taxon>
        <taxon>Embryophyta</taxon>
        <taxon>Tracheophyta</taxon>
        <taxon>Spermatophyta</taxon>
        <taxon>Magnoliopsida</taxon>
        <taxon>eudicotyledons</taxon>
        <taxon>Gunneridae</taxon>
        <taxon>Pentapetalae</taxon>
        <taxon>rosids</taxon>
        <taxon>fabids</taxon>
        <taxon>Rosales</taxon>
        <taxon>Rosaceae</taxon>
        <taxon>Amygdaloideae</taxon>
        <taxon>Maleae</taxon>
        <taxon>Malus</taxon>
    </lineage>
</organism>
<evidence type="ECO:0000259" key="10">
    <source>
        <dbReference type="Pfam" id="PF00432"/>
    </source>
</evidence>
<dbReference type="STRING" id="106549.A0A540LWG7"/>
<dbReference type="InterPro" id="IPR008930">
    <property type="entry name" value="Terpenoid_cyclase/PrenylTrfase"/>
</dbReference>
<feature type="domain" description="Prenyltransferase alpha-alpha toroid" evidence="10">
    <location>
        <begin position="76"/>
        <end position="146"/>
    </location>
</feature>
<dbReference type="GO" id="GO:0046872">
    <property type="term" value="F:metal ion binding"/>
    <property type="evidence" value="ECO:0007669"/>
    <property type="project" value="UniProtKB-KW"/>
</dbReference>
<keyword evidence="2 8" id="KW-0637">Prenyltransferase</keyword>
<dbReference type="PANTHER" id="PTHR11774">
    <property type="entry name" value="GERANYLGERANYL TRANSFERASE TYPE BETA SUBUNIT"/>
    <property type="match status" value="1"/>
</dbReference>
<dbReference type="GO" id="GO:0005968">
    <property type="term" value="C:Rab-protein geranylgeranyltransferase complex"/>
    <property type="evidence" value="ECO:0007669"/>
    <property type="project" value="UniProtKB-UniRule"/>
</dbReference>
<evidence type="ECO:0000256" key="7">
    <source>
        <dbReference type="ARBA" id="ARBA00047658"/>
    </source>
</evidence>
<evidence type="ECO:0000256" key="4">
    <source>
        <dbReference type="ARBA" id="ARBA00022723"/>
    </source>
</evidence>
<evidence type="ECO:0000256" key="5">
    <source>
        <dbReference type="ARBA" id="ARBA00022737"/>
    </source>
</evidence>
<feature type="domain" description="Prenyltransferase alpha-alpha toroid" evidence="10">
    <location>
        <begin position="2"/>
        <end position="63"/>
    </location>
</feature>
<dbReference type="InterPro" id="IPR026873">
    <property type="entry name" value="Ptb1"/>
</dbReference>
<keyword evidence="12" id="KW-1185">Reference proteome</keyword>
<dbReference type="CDD" id="cd02894">
    <property type="entry name" value="GGTase-II"/>
    <property type="match status" value="1"/>
</dbReference>
<gene>
    <name evidence="11" type="ORF">C1H46_023816</name>
</gene>
<reference evidence="11 12" key="1">
    <citation type="journal article" date="2019" name="G3 (Bethesda)">
        <title>Sequencing of a Wild Apple (Malus baccata) Genome Unravels the Differences Between Cultivated and Wild Apple Species Regarding Disease Resistance and Cold Tolerance.</title>
        <authorList>
            <person name="Chen X."/>
        </authorList>
    </citation>
    <scope>NUCLEOTIDE SEQUENCE [LARGE SCALE GENOMIC DNA]</scope>
    <source>
        <strain evidence="12">cv. Shandingzi</strain>
        <tissue evidence="11">Leaves</tissue>
    </source>
</reference>
<evidence type="ECO:0000256" key="9">
    <source>
        <dbReference type="SAM" id="SignalP"/>
    </source>
</evidence>
<keyword evidence="5" id="KW-0677">Repeat</keyword>
<dbReference type="AlphaFoldDB" id="A0A540LWG7"/>
<comment type="caution">
    <text evidence="11">The sequence shown here is derived from an EMBL/GenBank/DDBJ whole genome shotgun (WGS) entry which is preliminary data.</text>
</comment>
<keyword evidence="4 8" id="KW-0479">Metal-binding</keyword>
<comment type="cofactor">
    <cofactor evidence="8">
        <name>Zn(2+)</name>
        <dbReference type="ChEBI" id="CHEBI:29105"/>
    </cofactor>
    <text evidence="8">Binds 1 zinc ion per subunit.</text>
</comment>
<keyword evidence="6 8" id="KW-0862">Zinc</keyword>
<protein>
    <recommendedName>
        <fullName evidence="8">Geranylgeranyl transferase type-2 subunit beta</fullName>
        <ecNumber evidence="8">2.5.1.60</ecNumber>
    </recommendedName>
</protein>
<comment type="similarity">
    <text evidence="1 8">Belongs to the protein prenyltransferase subunit beta family.</text>
</comment>
<sequence>MEHPRMNGEYWCLTILDLLGKLQAVDVDEVVSWVLHCQHDSSGFEGNIGHEPHVQYTLSAVQVWPYLTRLMFWMLTRFSYIAISCLSLLHRLDKISVEKAVNYSVTCKNHDGGFGCTPGGKSHAGQIFCCVGALAVMGSLHRIDKTFLGGGYVSSKLILETFLTKQKLNLAALMAIWYSWWVLSSLVIIDRVHWIGKEKLVKFVLDCQDIENGGISDRPDDTVDVYHTYFAVAALTFLDVMVDGWLELLSFQLHPKELLGSAYDWDKISNDYMR</sequence>
<dbReference type="Gene3D" id="1.50.10.20">
    <property type="match status" value="2"/>
</dbReference>
<evidence type="ECO:0000313" key="12">
    <source>
        <dbReference type="Proteomes" id="UP000315295"/>
    </source>
</evidence>
<feature type="domain" description="Prenyltransferase alpha-alpha toroid" evidence="10">
    <location>
        <begin position="178"/>
        <end position="239"/>
    </location>
</feature>
<dbReference type="InterPro" id="IPR001330">
    <property type="entry name" value="Prenyltrans"/>
</dbReference>
<comment type="catalytic activity">
    <reaction evidence="7 8">
        <text>geranylgeranyl diphosphate + L-cysteinyl-[protein] = S-geranylgeranyl-L-cysteinyl-[protein] + diphosphate</text>
        <dbReference type="Rhea" id="RHEA:21240"/>
        <dbReference type="Rhea" id="RHEA-COMP:10131"/>
        <dbReference type="Rhea" id="RHEA-COMP:11537"/>
        <dbReference type="ChEBI" id="CHEBI:29950"/>
        <dbReference type="ChEBI" id="CHEBI:33019"/>
        <dbReference type="ChEBI" id="CHEBI:57533"/>
        <dbReference type="ChEBI" id="CHEBI:86021"/>
        <dbReference type="EC" id="2.5.1.60"/>
    </reaction>
</comment>
<feature type="signal peptide" evidence="9">
    <location>
        <begin position="1"/>
        <end position="24"/>
    </location>
</feature>
<dbReference type="Pfam" id="PF00432">
    <property type="entry name" value="Prenyltrans"/>
    <property type="match status" value="3"/>
</dbReference>
<evidence type="ECO:0000256" key="1">
    <source>
        <dbReference type="ARBA" id="ARBA00010497"/>
    </source>
</evidence>
<evidence type="ECO:0000256" key="6">
    <source>
        <dbReference type="ARBA" id="ARBA00022833"/>
    </source>
</evidence>
<dbReference type="InterPro" id="IPR045089">
    <property type="entry name" value="PGGT1B-like"/>
</dbReference>
<dbReference type="EC" id="2.5.1.60" evidence="8"/>
<dbReference type="EMBL" id="VIEB01000446">
    <property type="protein sequence ID" value="TQD90669.1"/>
    <property type="molecule type" value="Genomic_DNA"/>
</dbReference>
<dbReference type="SUPFAM" id="SSF48239">
    <property type="entry name" value="Terpenoid cyclases/Protein prenyltransferases"/>
    <property type="match status" value="1"/>
</dbReference>
<keyword evidence="9" id="KW-0732">Signal</keyword>
<evidence type="ECO:0000256" key="8">
    <source>
        <dbReference type="RuleBase" id="RU365076"/>
    </source>
</evidence>
<comment type="function">
    <text evidence="8">Catalyzes the transfer of a geranylgeranyl moiety from geranylgeranyl diphosphate to both cysteines of proteins with the C-terminal sequence -XXCC, -XCXC and -CCXX.</text>
</comment>
<dbReference type="GO" id="GO:0004663">
    <property type="term" value="F:Rab geranylgeranyltransferase activity"/>
    <property type="evidence" value="ECO:0007669"/>
    <property type="project" value="UniProtKB-UniRule"/>
</dbReference>
<accession>A0A540LWG7</accession>
<dbReference type="Proteomes" id="UP000315295">
    <property type="component" value="Unassembled WGS sequence"/>
</dbReference>
<proteinExistence type="inferred from homology"/>
<name>A0A540LWG7_MALBA</name>
<dbReference type="PANTHER" id="PTHR11774:SF16">
    <property type="entry name" value="GERANYLGERANYL TRANSFERASE TYPE-2 SUBUNIT BETA 1-RELATED"/>
    <property type="match status" value="1"/>
</dbReference>
<feature type="chain" id="PRO_5022010798" description="Geranylgeranyl transferase type-2 subunit beta" evidence="9">
    <location>
        <begin position="25"/>
        <end position="274"/>
    </location>
</feature>
<evidence type="ECO:0000256" key="3">
    <source>
        <dbReference type="ARBA" id="ARBA00022679"/>
    </source>
</evidence>
<evidence type="ECO:0000256" key="2">
    <source>
        <dbReference type="ARBA" id="ARBA00022602"/>
    </source>
</evidence>